<evidence type="ECO:0000259" key="7">
    <source>
        <dbReference type="Pfam" id="PF08167"/>
    </source>
</evidence>
<comment type="subcellular location">
    <subcellularLocation>
        <location evidence="2">Nucleus</location>
    </subcellularLocation>
</comment>
<comment type="similarity">
    <text evidence="3">Belongs to the RIX1/PELP1 family.</text>
</comment>
<dbReference type="PANTHER" id="PTHR34105:SF1">
    <property type="entry name" value="PROLINE-, GLUTAMIC ACID- AND LEUCINE-RICH PROTEIN 1"/>
    <property type="match status" value="1"/>
</dbReference>
<evidence type="ECO:0000256" key="2">
    <source>
        <dbReference type="ARBA" id="ARBA00004123"/>
    </source>
</evidence>
<feature type="compositionally biased region" description="Acidic residues" evidence="6">
    <location>
        <begin position="778"/>
        <end position="803"/>
    </location>
</feature>
<dbReference type="Proteomes" id="UP001306508">
    <property type="component" value="Unassembled WGS sequence"/>
</dbReference>
<dbReference type="Pfam" id="PF08167">
    <property type="entry name" value="RIX1"/>
    <property type="match status" value="1"/>
</dbReference>
<gene>
    <name evidence="8" type="ORF">RI543_003964</name>
</gene>
<dbReference type="AlphaFoldDB" id="A0AAN8A7P9"/>
<feature type="region of interest" description="Disordered" evidence="6">
    <location>
        <begin position="501"/>
        <end position="520"/>
    </location>
</feature>
<proteinExistence type="inferred from homology"/>
<evidence type="ECO:0000313" key="9">
    <source>
        <dbReference type="Proteomes" id="UP001306508"/>
    </source>
</evidence>
<dbReference type="GO" id="GO:0006364">
    <property type="term" value="P:rRNA processing"/>
    <property type="evidence" value="ECO:0007669"/>
    <property type="project" value="TreeGrafter"/>
</dbReference>
<feature type="compositionally biased region" description="Basic and acidic residues" evidence="6">
    <location>
        <begin position="746"/>
        <end position="777"/>
    </location>
</feature>
<comment type="caution">
    <text evidence="8">The sequence shown here is derived from an EMBL/GenBank/DDBJ whole genome shotgun (WGS) entry which is preliminary data.</text>
</comment>
<accession>A0AAN8A7P9</accession>
<evidence type="ECO:0000256" key="5">
    <source>
        <dbReference type="ARBA" id="ARBA00023242"/>
    </source>
</evidence>
<evidence type="ECO:0000256" key="6">
    <source>
        <dbReference type="SAM" id="MobiDB-lite"/>
    </source>
</evidence>
<sequence>MPHLSMAQWARRLELVSGSDFQHLLEQIKLPVYVDESILKSELSLLVTKIVKLLKSSNSPNQYYSIWKGCHTAVIICSFNPLVLMAHGGQLLTGIFDKLEHFTNYFESYMATLEFETLLSTLVSSLTLLIDLMRKNPTLSREHLIPKLKAVIPTLIKLSEYRPLLTLPVLSKILYKHSTTFRPFTNKYRTILQSILLSEDKLNQMDDHLKKLVCRNYAYLYLVKINNVASNNVNSNNYSTSSFPDENWRLGLFSVLRQYHPIFKLFDEILDIDQDEQLKKVIDTLPTVKLDDTSIDTTQFFYGEALKLDLNKPLSLLKIVDRIHLLNELLFSFITSPTPFAVRIPLKVINNIAEILINLNTKYLSIKRELRHDQDLCTVIEDILIKLQSEGIRICLTLMKTYGKQCLIYIPNVVNSLNLFIPLLPKSDGIINYSLCDQLSGVFNDMFELINLCLPHLGHQLTTELDTLSKLIDVAMHLVDEKSLLEPFFETQRRQRIEKIGSKPVQKNKKKNKNDTSGTLSDLYTHSSNFDVKMSLEQYDTINKFLYNIINNWKLSSQLQVRITKYVINKSVYFKQIFKMIPRSFVKLLRVIVINPGFERVSILPIAVSLLSEQSDDVFDVLCHPRLPLGSIYNMNFFNNKHDLIEGKNNVSIDEFEIVEETKEHQNLEEGQTLENVKDTFIENISKTSKEVVSNDSIDESMILKRNRNGGDESSADMSSKRVKIDDIVKSVEFNKNQPITSLLLENEKQAGKQDENKRDETTTKNSGKDIDDKENSGDEDEDEDEDEFVIPEIELSDDEEEE</sequence>
<reference evidence="9" key="1">
    <citation type="submission" date="2023-07" db="EMBL/GenBank/DDBJ databases">
        <title>A draft genome of Kazachstania heterogenica Y-27499.</title>
        <authorList>
            <person name="Donic C."/>
            <person name="Kralova J.S."/>
            <person name="Fidel L."/>
            <person name="Ben-Dor S."/>
            <person name="Jung S."/>
        </authorList>
    </citation>
    <scope>NUCLEOTIDE SEQUENCE [LARGE SCALE GENOMIC DNA]</scope>
    <source>
        <strain evidence="9">Y27499</strain>
    </source>
</reference>
<organism evidence="8 9">
    <name type="scientific">Arxiozyma heterogenica</name>
    <dbReference type="NCBI Taxonomy" id="278026"/>
    <lineage>
        <taxon>Eukaryota</taxon>
        <taxon>Fungi</taxon>
        <taxon>Dikarya</taxon>
        <taxon>Ascomycota</taxon>
        <taxon>Saccharomycotina</taxon>
        <taxon>Saccharomycetes</taxon>
        <taxon>Saccharomycetales</taxon>
        <taxon>Saccharomycetaceae</taxon>
        <taxon>Arxiozyma</taxon>
    </lineage>
</organism>
<evidence type="ECO:0000256" key="3">
    <source>
        <dbReference type="ARBA" id="ARBA00010511"/>
    </source>
</evidence>
<keyword evidence="5" id="KW-0539">Nucleus</keyword>
<dbReference type="GO" id="GO:0005634">
    <property type="term" value="C:nucleus"/>
    <property type="evidence" value="ECO:0007669"/>
    <property type="project" value="UniProtKB-SubCell"/>
</dbReference>
<feature type="domain" description="Pre-rRNA-processing protein RIX1 N-terminal" evidence="7">
    <location>
        <begin position="9"/>
        <end position="200"/>
    </location>
</feature>
<dbReference type="InterPro" id="IPR012583">
    <property type="entry name" value="RIX1_N"/>
</dbReference>
<evidence type="ECO:0000313" key="8">
    <source>
        <dbReference type="EMBL" id="KAK5778305.1"/>
    </source>
</evidence>
<evidence type="ECO:0000256" key="4">
    <source>
        <dbReference type="ARBA" id="ARBA00021502"/>
    </source>
</evidence>
<comment type="function">
    <text evidence="1">Component of the RIX1 complex required for processing of ITS2 sequences from 35S pre-rRNA and the nucleoplasmic transit of the pre-60S ribosomal subunits. Regulates pre-60S association of the critical remodeling factor MDN1.</text>
</comment>
<dbReference type="PANTHER" id="PTHR34105">
    <property type="entry name" value="PROLINE-, GLUTAMIC ACID- AND LEUCINE-RICH PROTEIN 1"/>
    <property type="match status" value="1"/>
</dbReference>
<name>A0AAN8A7P9_9SACH</name>
<keyword evidence="9" id="KW-1185">Reference proteome</keyword>
<protein>
    <recommendedName>
        <fullName evidence="4">Pre-rRNA-processing protein RIX1</fullName>
    </recommendedName>
</protein>
<feature type="region of interest" description="Disordered" evidence="6">
    <location>
        <begin position="743"/>
        <end position="803"/>
    </location>
</feature>
<dbReference type="EMBL" id="JAWIZZ010000053">
    <property type="protein sequence ID" value="KAK5778305.1"/>
    <property type="molecule type" value="Genomic_DNA"/>
</dbReference>
<evidence type="ECO:0000256" key="1">
    <source>
        <dbReference type="ARBA" id="ARBA00003770"/>
    </source>
</evidence>